<name>A0A803Q1P9_CANSA</name>
<dbReference type="GO" id="GO:0006364">
    <property type="term" value="P:rRNA processing"/>
    <property type="evidence" value="ECO:0007669"/>
    <property type="project" value="UniProtKB-KW"/>
</dbReference>
<dbReference type="EnsemblPlants" id="evm.model.07.1194">
    <property type="protein sequence ID" value="cds.evm.model.07.1194"/>
    <property type="gene ID" value="evm.TU.07.1194"/>
</dbReference>
<sequence>MEGDGNSLQKSGQGDDVAKVGQENSHLRDGIAAVLLRWNGLQMAVNNHWGGPDSLQKSHKLASDIFSCFSQAKAPLYVEDVENLLHESLLLSFNTDIEDGSIEEDWNFRDTFIFSESMLTLLVSSSSSSNSSGHHDHLQPLCFRTHLLHLSKCRGGTTFMAMDTQLGVKIGRLWMAIATWLKLKYEDLPDHCYYYGFLGHTYTWKKTNRINHLILEDGTRVKNVDEILRKVERFYTGLFTSQHPQETTIKAVL</sequence>
<dbReference type="AlphaFoldDB" id="A0A803Q1P9"/>
<dbReference type="EMBL" id="UZAU01000655">
    <property type="status" value="NOT_ANNOTATED_CDS"/>
    <property type="molecule type" value="Genomic_DNA"/>
</dbReference>
<accession>A0A803Q1P9</accession>
<dbReference type="PANTHER" id="PTHR21250">
    <property type="entry name" value="PRE-RRNA-PROCESSING PROTEIN TSR2 HOMOLOG"/>
    <property type="match status" value="1"/>
</dbReference>
<evidence type="ECO:0000313" key="3">
    <source>
        <dbReference type="EnsemblPlants" id="cds.evm.model.07.1194"/>
    </source>
</evidence>
<evidence type="ECO:0000313" key="4">
    <source>
        <dbReference type="Proteomes" id="UP000596661"/>
    </source>
</evidence>
<dbReference type="InterPro" id="IPR019398">
    <property type="entry name" value="Pre-rRNA_process_TSR2"/>
</dbReference>
<reference evidence="3" key="1">
    <citation type="submission" date="2018-11" db="EMBL/GenBank/DDBJ databases">
        <authorList>
            <person name="Grassa J C."/>
        </authorList>
    </citation>
    <scope>NUCLEOTIDE SEQUENCE [LARGE SCALE GENOMIC DNA]</scope>
</reference>
<dbReference type="Gramene" id="evm.model.07.1194">
    <property type="protein sequence ID" value="cds.evm.model.07.1194"/>
    <property type="gene ID" value="evm.TU.07.1194"/>
</dbReference>
<keyword evidence="4" id="KW-1185">Reference proteome</keyword>
<reference evidence="3" key="2">
    <citation type="submission" date="2021-03" db="UniProtKB">
        <authorList>
            <consortium name="EnsemblPlants"/>
        </authorList>
    </citation>
    <scope>IDENTIFICATION</scope>
</reference>
<comment type="similarity">
    <text evidence="1">Belongs to the TSR2 family.</text>
</comment>
<evidence type="ECO:0000256" key="1">
    <source>
        <dbReference type="ARBA" id="ARBA00006524"/>
    </source>
</evidence>
<dbReference type="Pfam" id="PF10273">
    <property type="entry name" value="WGG"/>
    <property type="match status" value="1"/>
</dbReference>
<organism evidence="3 4">
    <name type="scientific">Cannabis sativa</name>
    <name type="common">Hemp</name>
    <name type="synonym">Marijuana</name>
    <dbReference type="NCBI Taxonomy" id="3483"/>
    <lineage>
        <taxon>Eukaryota</taxon>
        <taxon>Viridiplantae</taxon>
        <taxon>Streptophyta</taxon>
        <taxon>Embryophyta</taxon>
        <taxon>Tracheophyta</taxon>
        <taxon>Spermatophyta</taxon>
        <taxon>Magnoliopsida</taxon>
        <taxon>eudicotyledons</taxon>
        <taxon>Gunneridae</taxon>
        <taxon>Pentapetalae</taxon>
        <taxon>rosids</taxon>
        <taxon>fabids</taxon>
        <taxon>Rosales</taxon>
        <taxon>Cannabaceae</taxon>
        <taxon>Cannabis</taxon>
    </lineage>
</organism>
<protein>
    <submittedName>
        <fullName evidence="3">Uncharacterized protein</fullName>
    </submittedName>
</protein>
<proteinExistence type="inferred from homology"/>
<dbReference type="Proteomes" id="UP000596661">
    <property type="component" value="Chromosome 7"/>
</dbReference>
<keyword evidence="2" id="KW-0698">rRNA processing</keyword>
<evidence type="ECO:0000256" key="2">
    <source>
        <dbReference type="ARBA" id="ARBA00022552"/>
    </source>
</evidence>